<name>A0A485MCX2_LYNPA</name>
<dbReference type="AlphaFoldDB" id="A0A485MCX2"/>
<protein>
    <submittedName>
        <fullName evidence="2">Uncharacterized protein</fullName>
    </submittedName>
</protein>
<proteinExistence type="predicted"/>
<dbReference type="Proteomes" id="UP000386466">
    <property type="component" value="Unassembled WGS sequence"/>
</dbReference>
<dbReference type="PANTHER" id="PTHR21633:SF10">
    <property type="entry name" value="IQ MOTIF CONTAINING F4"/>
    <property type="match status" value="1"/>
</dbReference>
<dbReference type="InterPro" id="IPR039887">
    <property type="entry name" value="IQCF"/>
</dbReference>
<feature type="compositionally biased region" description="Pro residues" evidence="1">
    <location>
        <begin position="38"/>
        <end position="47"/>
    </location>
</feature>
<dbReference type="EMBL" id="CAAGRJ010000168">
    <property type="protein sequence ID" value="VFV17406.1"/>
    <property type="molecule type" value="Genomic_DNA"/>
</dbReference>
<organism evidence="2 3">
    <name type="scientific">Lynx pardinus</name>
    <name type="common">Iberian lynx</name>
    <name type="synonym">Felis pardina</name>
    <dbReference type="NCBI Taxonomy" id="191816"/>
    <lineage>
        <taxon>Eukaryota</taxon>
        <taxon>Metazoa</taxon>
        <taxon>Chordata</taxon>
        <taxon>Craniata</taxon>
        <taxon>Vertebrata</taxon>
        <taxon>Euteleostomi</taxon>
        <taxon>Mammalia</taxon>
        <taxon>Eutheria</taxon>
        <taxon>Laurasiatheria</taxon>
        <taxon>Carnivora</taxon>
        <taxon>Feliformia</taxon>
        <taxon>Felidae</taxon>
        <taxon>Felinae</taxon>
        <taxon>Lynx</taxon>
    </lineage>
</organism>
<sequence>MGIWFCKDGQFCEITIEEDIDETRSMKKKEKKKKIQPSPTPPPPPPKAWWRGTLVRRTLLHATLRAWIIQQWWKMTLAKLLEKRKRAALESYAQQERAVVKHVAHTPAILPFAPCCPHYSAVLALA</sequence>
<evidence type="ECO:0000313" key="3">
    <source>
        <dbReference type="Proteomes" id="UP000386466"/>
    </source>
</evidence>
<feature type="region of interest" description="Disordered" evidence="1">
    <location>
        <begin position="22"/>
        <end position="48"/>
    </location>
</feature>
<feature type="compositionally biased region" description="Basic residues" evidence="1">
    <location>
        <begin position="26"/>
        <end position="35"/>
    </location>
</feature>
<evidence type="ECO:0000256" key="1">
    <source>
        <dbReference type="SAM" id="MobiDB-lite"/>
    </source>
</evidence>
<dbReference type="FunFam" id="1.20.5.190:FF:000014">
    <property type="entry name" value="IQ motif containing F5"/>
    <property type="match status" value="1"/>
</dbReference>
<accession>A0A485MCX2</accession>
<reference evidence="2 3" key="1">
    <citation type="submission" date="2019-01" db="EMBL/GenBank/DDBJ databases">
        <authorList>
            <person name="Alioto T."/>
            <person name="Alioto T."/>
        </authorList>
    </citation>
    <scope>NUCLEOTIDE SEQUENCE [LARGE SCALE GENOMIC DNA]</scope>
</reference>
<gene>
    <name evidence="2" type="ORF">LYPA_23C015284</name>
</gene>
<dbReference type="PANTHER" id="PTHR21633">
    <property type="entry name" value="IQ MOTIF CONTAINING F"/>
    <property type="match status" value="1"/>
</dbReference>
<evidence type="ECO:0000313" key="2">
    <source>
        <dbReference type="EMBL" id="VFV17406.1"/>
    </source>
</evidence>
<dbReference type="GO" id="GO:0005516">
    <property type="term" value="F:calmodulin binding"/>
    <property type="evidence" value="ECO:0007669"/>
    <property type="project" value="TreeGrafter"/>
</dbReference>
<keyword evidence="3" id="KW-1185">Reference proteome</keyword>